<dbReference type="InterPro" id="IPR051531">
    <property type="entry name" value="N-acetyltransferase"/>
</dbReference>
<evidence type="ECO:0000259" key="1">
    <source>
        <dbReference type="PROSITE" id="PS51186"/>
    </source>
</evidence>
<evidence type="ECO:0000313" key="2">
    <source>
        <dbReference type="EMBL" id="GAA0506317.1"/>
    </source>
</evidence>
<sequence length="206" mass="22047">MTGLGPVAWPPAPIGTERLLLRESEARDRAAFIELFASPEVRTYLGGPQSREELEAAMPEVPGRRPGLFVVDLDGAMIGMITLDRRDAERPGHIRPDAEEAELGYVFLPEAWGCGYAAEGCAAALGWFVGALPGEPVVLCTQTANDRSLRLAAKLGFTEVERFEEYGAEQWFGVWSAVTPSGPAGSFRQGRAAGSAALRAWGEGIG</sequence>
<comment type="caution">
    <text evidence="2">The sequence shown here is derived from an EMBL/GenBank/DDBJ whole genome shotgun (WGS) entry which is preliminary data.</text>
</comment>
<dbReference type="InterPro" id="IPR016181">
    <property type="entry name" value="Acyl_CoA_acyltransferase"/>
</dbReference>
<dbReference type="PROSITE" id="PS51186">
    <property type="entry name" value="GNAT"/>
    <property type="match status" value="1"/>
</dbReference>
<name>A0ABN1BV75_9ACTN</name>
<feature type="domain" description="N-acetyltransferase" evidence="1">
    <location>
        <begin position="19"/>
        <end position="181"/>
    </location>
</feature>
<dbReference type="PANTHER" id="PTHR43792:SF1">
    <property type="entry name" value="N-ACETYLTRANSFERASE DOMAIN-CONTAINING PROTEIN"/>
    <property type="match status" value="1"/>
</dbReference>
<dbReference type="RefSeq" id="WP_260613298.1">
    <property type="nucleotide sequence ID" value="NZ_BAAABZ010000002.1"/>
</dbReference>
<dbReference type="Gene3D" id="3.40.630.30">
    <property type="match status" value="1"/>
</dbReference>
<reference evidence="2 3" key="1">
    <citation type="journal article" date="2019" name="Int. J. Syst. Evol. Microbiol.">
        <title>The Global Catalogue of Microorganisms (GCM) 10K type strain sequencing project: providing services to taxonomists for standard genome sequencing and annotation.</title>
        <authorList>
            <consortium name="The Broad Institute Genomics Platform"/>
            <consortium name="The Broad Institute Genome Sequencing Center for Infectious Disease"/>
            <person name="Wu L."/>
            <person name="Ma J."/>
        </authorList>
    </citation>
    <scope>NUCLEOTIDE SEQUENCE [LARGE SCALE GENOMIC DNA]</scope>
    <source>
        <strain evidence="2 3">JCM 5052</strain>
    </source>
</reference>
<dbReference type="SUPFAM" id="SSF55729">
    <property type="entry name" value="Acyl-CoA N-acyltransferases (Nat)"/>
    <property type="match status" value="1"/>
</dbReference>
<dbReference type="Pfam" id="PF13302">
    <property type="entry name" value="Acetyltransf_3"/>
    <property type="match status" value="1"/>
</dbReference>
<organism evidence="2 3">
    <name type="scientific">Streptomyces mordarskii</name>
    <dbReference type="NCBI Taxonomy" id="1226758"/>
    <lineage>
        <taxon>Bacteria</taxon>
        <taxon>Bacillati</taxon>
        <taxon>Actinomycetota</taxon>
        <taxon>Actinomycetes</taxon>
        <taxon>Kitasatosporales</taxon>
        <taxon>Streptomycetaceae</taxon>
        <taxon>Streptomyces</taxon>
    </lineage>
</organism>
<dbReference type="EMBL" id="BAAABZ010000002">
    <property type="protein sequence ID" value="GAA0506317.1"/>
    <property type="molecule type" value="Genomic_DNA"/>
</dbReference>
<keyword evidence="3" id="KW-1185">Reference proteome</keyword>
<dbReference type="Proteomes" id="UP001501576">
    <property type="component" value="Unassembled WGS sequence"/>
</dbReference>
<dbReference type="PANTHER" id="PTHR43792">
    <property type="entry name" value="GNAT FAMILY, PUTATIVE (AFU_ORTHOLOGUE AFUA_3G00765)-RELATED-RELATED"/>
    <property type="match status" value="1"/>
</dbReference>
<gene>
    <name evidence="2" type="ORF">GCM10010390_06550</name>
</gene>
<protein>
    <submittedName>
        <fullName evidence="2">GNAT family N-acetyltransferase</fullName>
    </submittedName>
</protein>
<evidence type="ECO:0000313" key="3">
    <source>
        <dbReference type="Proteomes" id="UP001501576"/>
    </source>
</evidence>
<proteinExistence type="predicted"/>
<accession>A0ABN1BV75</accession>
<dbReference type="InterPro" id="IPR000182">
    <property type="entry name" value="GNAT_dom"/>
</dbReference>